<dbReference type="GO" id="GO:0046872">
    <property type="term" value="F:metal ion binding"/>
    <property type="evidence" value="ECO:0007669"/>
    <property type="project" value="UniProtKB-KW"/>
</dbReference>
<comment type="caution">
    <text evidence="12">The sequence shown here is derived from an EMBL/GenBank/DDBJ whole genome shotgun (WGS) entry which is preliminary data.</text>
</comment>
<comment type="similarity">
    <text evidence="3">Belongs to the prokaryotic molybdopterin-containing oxidoreductase family.</text>
</comment>
<evidence type="ECO:0000256" key="9">
    <source>
        <dbReference type="ARBA" id="ARBA00023004"/>
    </source>
</evidence>
<sequence length="926" mass="102808">MAWSIPRLSRRAFLKTSGYGAAGLTLLSPVSNAVKNAMADVDDEVIEEVSYSICNFCSSVCNLKVTSHTRNGEKRVVKLDGNPYSTLNRGKICARGQSGLRQTYDTDRLKTPLIRVEGSKRGEYAFRAASWEEAYEYIAKKSQTAEIKPWEWTMVGGWTSCVFYMSWAVPFAMANEVPNIVASPMQHCVTTGHMGTDLVTGNFNIHDEMLPDFDNAKYILFVGNNASIGGVSTCRMVRFAQGRKKGAKIVVLDPRRSETGAKADEWLQIKPGTDLAFLLAMMRILMEEGLYDGVFLRKHTNMPFLAYRDDAGELQLLTDVEGRPQVLVEGTNEVRTLAAFTNDNTVDIEGNAFTPALLSPEAYSLDGRAVMTVFEAQLQELASYTPEWAADITGIPSQTIVRIAHEFGTTRPAIIDPGWHGARYGSVMMLRRVQAMIQALTGGLDRTGGWMNSAEVHHKAAHMYEAMEHGYEMGSPLATLAGMAFAKMVIGALSNGDNFSHGHPGWAWAWNAQEKAAGRFNVALPVMTESGLKESVEGRVKHGDEPYLTRAFLINASNPVRHYYPDSRWKETLSHENVELVVMIEVLPSDTAPYADVILPNTTYLERDEPTIYGNGVNHDQALTTRYAAIPPLYDTEETADILLKMTEIISGNTQVFHEWVEKLTGLKAEPIKAVLERNRQTMKKGAYQLACREVAFAQTAERLGVTPEHIDEVLRAKGVYHEQDREHILDKHAMPWRMPVPTECGRVEFFSSLMRQLRNDGHLEPNFSVLATWIPVKLRSGSPQEVAAPLAKDEFYFTYGKTPTVSHASTNNNNPVLAAINEFKSDVYKGVWIHPERAEKLGIAMGDAIQITNTQSGQHAGGHAYVTRLIHPDVLFIYSSFGVENKALSRTHGDGTATSKLIPYQVEPVVAGFRSQEFTVRVARA</sequence>
<dbReference type="Pfam" id="PF00384">
    <property type="entry name" value="Molybdopterin"/>
    <property type="match status" value="1"/>
</dbReference>
<dbReference type="STRING" id="1249627.D779_2839"/>
<evidence type="ECO:0000256" key="10">
    <source>
        <dbReference type="ARBA" id="ARBA00023014"/>
    </source>
</evidence>
<evidence type="ECO:0000256" key="4">
    <source>
        <dbReference type="ARBA" id="ARBA00022485"/>
    </source>
</evidence>
<dbReference type="PANTHER" id="PTHR43742:SF9">
    <property type="entry name" value="TETRATHIONATE REDUCTASE SUBUNIT A"/>
    <property type="match status" value="1"/>
</dbReference>
<evidence type="ECO:0000256" key="7">
    <source>
        <dbReference type="ARBA" id="ARBA00022729"/>
    </source>
</evidence>
<evidence type="ECO:0000256" key="2">
    <source>
        <dbReference type="ARBA" id="ARBA00001966"/>
    </source>
</evidence>
<dbReference type="Gene3D" id="3.40.50.740">
    <property type="match status" value="1"/>
</dbReference>
<dbReference type="InterPro" id="IPR019546">
    <property type="entry name" value="TAT_signal_bac_arc"/>
</dbReference>
<comment type="cofactor">
    <cofactor evidence="2">
        <name>[4Fe-4S] cluster</name>
        <dbReference type="ChEBI" id="CHEBI:49883"/>
    </cofactor>
</comment>
<dbReference type="InterPro" id="IPR050612">
    <property type="entry name" value="Prok_Mopterin_Oxidored"/>
</dbReference>
<keyword evidence="8" id="KW-0560">Oxidoreductase</keyword>
<keyword evidence="5" id="KW-0500">Molybdenum</keyword>
<accession>W9V3S4</accession>
<evidence type="ECO:0000256" key="8">
    <source>
        <dbReference type="ARBA" id="ARBA00023002"/>
    </source>
</evidence>
<dbReference type="OrthoDB" id="9815647at2"/>
<keyword evidence="13" id="KW-1185">Reference proteome</keyword>
<protein>
    <submittedName>
        <fullName evidence="12">Polysulfide reductase, subunit A, putative</fullName>
    </submittedName>
</protein>
<dbReference type="eggNOG" id="COG0243">
    <property type="taxonomic scope" value="Bacteria"/>
</dbReference>
<dbReference type="AlphaFoldDB" id="W9V3S4"/>
<dbReference type="GO" id="GO:0016491">
    <property type="term" value="F:oxidoreductase activity"/>
    <property type="evidence" value="ECO:0007669"/>
    <property type="project" value="UniProtKB-KW"/>
</dbReference>
<dbReference type="Pfam" id="PF01568">
    <property type="entry name" value="Molydop_binding"/>
    <property type="match status" value="1"/>
</dbReference>
<organism evidence="12 13">
    <name type="scientific">Imhoffiella purpurea</name>
    <dbReference type="NCBI Taxonomy" id="1249627"/>
    <lineage>
        <taxon>Bacteria</taxon>
        <taxon>Pseudomonadati</taxon>
        <taxon>Pseudomonadota</taxon>
        <taxon>Gammaproteobacteria</taxon>
        <taxon>Chromatiales</taxon>
        <taxon>Chromatiaceae</taxon>
        <taxon>Imhoffiella</taxon>
    </lineage>
</organism>
<dbReference type="EMBL" id="AONC01000045">
    <property type="protein sequence ID" value="EXJ14168.1"/>
    <property type="molecule type" value="Genomic_DNA"/>
</dbReference>
<dbReference type="PANTHER" id="PTHR43742">
    <property type="entry name" value="TRIMETHYLAMINE-N-OXIDE REDUCTASE"/>
    <property type="match status" value="1"/>
</dbReference>
<dbReference type="PROSITE" id="PS51318">
    <property type="entry name" value="TAT"/>
    <property type="match status" value="1"/>
</dbReference>
<dbReference type="Gene3D" id="3.30.200.210">
    <property type="match status" value="1"/>
</dbReference>
<dbReference type="GO" id="GO:0043546">
    <property type="term" value="F:molybdopterin cofactor binding"/>
    <property type="evidence" value="ECO:0007669"/>
    <property type="project" value="InterPro"/>
</dbReference>
<proteinExistence type="inferred from homology"/>
<dbReference type="InterPro" id="IPR006655">
    <property type="entry name" value="Mopterin_OxRdtase_prok_CS"/>
</dbReference>
<dbReference type="NCBIfam" id="TIGR01409">
    <property type="entry name" value="TAT_signal_seq"/>
    <property type="match status" value="1"/>
</dbReference>
<evidence type="ECO:0000259" key="11">
    <source>
        <dbReference type="PROSITE" id="PS51669"/>
    </source>
</evidence>
<evidence type="ECO:0000313" key="12">
    <source>
        <dbReference type="EMBL" id="EXJ14168.1"/>
    </source>
</evidence>
<dbReference type="Gene3D" id="2.40.40.20">
    <property type="match status" value="1"/>
</dbReference>
<evidence type="ECO:0000313" key="13">
    <source>
        <dbReference type="Proteomes" id="UP000019460"/>
    </source>
</evidence>
<dbReference type="SUPFAM" id="SSF50692">
    <property type="entry name" value="ADC-like"/>
    <property type="match status" value="1"/>
</dbReference>
<dbReference type="InterPro" id="IPR006963">
    <property type="entry name" value="Mopterin_OxRdtase_4Fe-4S_dom"/>
</dbReference>
<dbReference type="SUPFAM" id="SSF53706">
    <property type="entry name" value="Formate dehydrogenase/DMSO reductase, domains 1-3"/>
    <property type="match status" value="1"/>
</dbReference>
<keyword evidence="10" id="KW-0411">Iron-sulfur</keyword>
<dbReference type="GO" id="GO:0051539">
    <property type="term" value="F:4 iron, 4 sulfur cluster binding"/>
    <property type="evidence" value="ECO:0007669"/>
    <property type="project" value="UniProtKB-KW"/>
</dbReference>
<comment type="cofactor">
    <cofactor evidence="1">
        <name>Mo-bis(molybdopterin guanine dinucleotide)</name>
        <dbReference type="ChEBI" id="CHEBI:60539"/>
    </cofactor>
</comment>
<evidence type="ECO:0000256" key="5">
    <source>
        <dbReference type="ARBA" id="ARBA00022505"/>
    </source>
</evidence>
<feature type="domain" description="4Fe-4S Mo/W bis-MGD-type" evidence="11">
    <location>
        <begin position="47"/>
        <end position="107"/>
    </location>
</feature>
<keyword evidence="4" id="KW-0004">4Fe-4S</keyword>
<dbReference type="InterPro" id="IPR006656">
    <property type="entry name" value="Mopterin_OxRdtase"/>
</dbReference>
<dbReference type="SMART" id="SM00926">
    <property type="entry name" value="Molybdop_Fe4S4"/>
    <property type="match status" value="1"/>
</dbReference>
<dbReference type="Proteomes" id="UP000019460">
    <property type="component" value="Unassembled WGS sequence"/>
</dbReference>
<name>W9V3S4_9GAMM</name>
<dbReference type="PATRIC" id="fig|1249627.3.peg.3005"/>
<gene>
    <name evidence="12" type="ORF">D779_2839</name>
</gene>
<keyword evidence="7" id="KW-0732">Signal</keyword>
<evidence type="ECO:0000256" key="3">
    <source>
        <dbReference type="ARBA" id="ARBA00010312"/>
    </source>
</evidence>
<evidence type="ECO:0000256" key="6">
    <source>
        <dbReference type="ARBA" id="ARBA00022723"/>
    </source>
</evidence>
<keyword evidence="9" id="KW-0408">Iron</keyword>
<dbReference type="PROSITE" id="PS51669">
    <property type="entry name" value="4FE4S_MOW_BIS_MGD"/>
    <property type="match status" value="1"/>
</dbReference>
<dbReference type="Gene3D" id="3.40.228.10">
    <property type="entry name" value="Dimethylsulfoxide Reductase, domain 2"/>
    <property type="match status" value="1"/>
</dbReference>
<dbReference type="InterPro" id="IPR006311">
    <property type="entry name" value="TAT_signal"/>
</dbReference>
<reference evidence="12 13" key="1">
    <citation type="submission" date="2012-11" db="EMBL/GenBank/DDBJ databases">
        <title>Genome assembly of Thiorhodococcus sp. AK35.</title>
        <authorList>
            <person name="Nupur N."/>
            <person name="Khatri I."/>
            <person name="Subramanian S."/>
            <person name="Pinnaka A."/>
        </authorList>
    </citation>
    <scope>NUCLEOTIDE SEQUENCE [LARGE SCALE GENOMIC DNA]</scope>
    <source>
        <strain evidence="12 13">AK35</strain>
    </source>
</reference>
<dbReference type="InterPro" id="IPR006657">
    <property type="entry name" value="MoPterin_dinucl-bd_dom"/>
</dbReference>
<dbReference type="InterPro" id="IPR009010">
    <property type="entry name" value="Asp_de-COase-like_dom_sf"/>
</dbReference>
<keyword evidence="6" id="KW-0479">Metal-binding</keyword>
<dbReference type="PROSITE" id="PS00490">
    <property type="entry name" value="MOLYBDOPTERIN_PROK_2"/>
    <property type="match status" value="1"/>
</dbReference>
<dbReference type="RefSeq" id="WP_043755423.1">
    <property type="nucleotide sequence ID" value="NZ_AONC01000045.1"/>
</dbReference>
<dbReference type="PROSITE" id="PS00551">
    <property type="entry name" value="MOLYBDOPTERIN_PROK_1"/>
    <property type="match status" value="1"/>
</dbReference>
<dbReference type="InterPro" id="IPR027467">
    <property type="entry name" value="MopterinOxRdtase_cofactor_BS"/>
</dbReference>
<dbReference type="Pfam" id="PF04879">
    <property type="entry name" value="Molybdop_Fe4S4"/>
    <property type="match status" value="1"/>
</dbReference>
<evidence type="ECO:0000256" key="1">
    <source>
        <dbReference type="ARBA" id="ARBA00001942"/>
    </source>
</evidence>